<dbReference type="Proteomes" id="UP001432027">
    <property type="component" value="Unassembled WGS sequence"/>
</dbReference>
<dbReference type="EMBL" id="BTSX01000003">
    <property type="protein sequence ID" value="GMS91341.1"/>
    <property type="molecule type" value="Genomic_DNA"/>
</dbReference>
<evidence type="ECO:0000313" key="1">
    <source>
        <dbReference type="EMBL" id="GMS91341.1"/>
    </source>
</evidence>
<feature type="non-terminal residue" evidence="1">
    <location>
        <position position="1"/>
    </location>
</feature>
<accession>A0AAV5TFX0</accession>
<gene>
    <name evidence="1" type="ORF">PENTCL1PPCAC_13516</name>
</gene>
<keyword evidence="2" id="KW-1185">Reference proteome</keyword>
<proteinExistence type="predicted"/>
<evidence type="ECO:0000313" key="2">
    <source>
        <dbReference type="Proteomes" id="UP001432027"/>
    </source>
</evidence>
<name>A0AAV5TFX0_9BILA</name>
<sequence>DDLCLHCRLVLLILSHLLSVLVHESGCRLVFTYFRVLLLVETVPLGRITFPFSSLALYWCQFTFDTWVQGGFRVC</sequence>
<protein>
    <recommendedName>
        <fullName evidence="3">G protein-coupled receptor</fullName>
    </recommendedName>
</protein>
<dbReference type="AlphaFoldDB" id="A0AAV5TFX0"/>
<feature type="non-terminal residue" evidence="1">
    <location>
        <position position="75"/>
    </location>
</feature>
<reference evidence="1" key="1">
    <citation type="submission" date="2023-10" db="EMBL/GenBank/DDBJ databases">
        <title>Genome assembly of Pristionchus species.</title>
        <authorList>
            <person name="Yoshida K."/>
            <person name="Sommer R.J."/>
        </authorList>
    </citation>
    <scope>NUCLEOTIDE SEQUENCE</scope>
    <source>
        <strain evidence="1">RS0144</strain>
    </source>
</reference>
<organism evidence="1 2">
    <name type="scientific">Pristionchus entomophagus</name>
    <dbReference type="NCBI Taxonomy" id="358040"/>
    <lineage>
        <taxon>Eukaryota</taxon>
        <taxon>Metazoa</taxon>
        <taxon>Ecdysozoa</taxon>
        <taxon>Nematoda</taxon>
        <taxon>Chromadorea</taxon>
        <taxon>Rhabditida</taxon>
        <taxon>Rhabditina</taxon>
        <taxon>Diplogasteromorpha</taxon>
        <taxon>Diplogasteroidea</taxon>
        <taxon>Neodiplogasteridae</taxon>
        <taxon>Pristionchus</taxon>
    </lineage>
</organism>
<comment type="caution">
    <text evidence="1">The sequence shown here is derived from an EMBL/GenBank/DDBJ whole genome shotgun (WGS) entry which is preliminary data.</text>
</comment>
<evidence type="ECO:0008006" key="3">
    <source>
        <dbReference type="Google" id="ProtNLM"/>
    </source>
</evidence>